<proteinExistence type="predicted"/>
<name>A0A914BYL3_9BILA</name>
<organism evidence="3 4">
    <name type="scientific">Acrobeloides nanus</name>
    <dbReference type="NCBI Taxonomy" id="290746"/>
    <lineage>
        <taxon>Eukaryota</taxon>
        <taxon>Metazoa</taxon>
        <taxon>Ecdysozoa</taxon>
        <taxon>Nematoda</taxon>
        <taxon>Chromadorea</taxon>
        <taxon>Rhabditida</taxon>
        <taxon>Tylenchina</taxon>
        <taxon>Cephalobomorpha</taxon>
        <taxon>Cephaloboidea</taxon>
        <taxon>Cephalobidae</taxon>
        <taxon>Acrobeloides</taxon>
    </lineage>
</organism>
<accession>A0A914BYL3</accession>
<evidence type="ECO:0000256" key="2">
    <source>
        <dbReference type="SAM" id="MobiDB-lite"/>
    </source>
</evidence>
<evidence type="ECO:0000256" key="1">
    <source>
        <dbReference type="SAM" id="Coils"/>
    </source>
</evidence>
<keyword evidence="3" id="KW-1185">Reference proteome</keyword>
<feature type="compositionally biased region" description="Basic and acidic residues" evidence="2">
    <location>
        <begin position="221"/>
        <end position="232"/>
    </location>
</feature>
<keyword evidence="1" id="KW-0175">Coiled coil</keyword>
<dbReference type="Proteomes" id="UP000887540">
    <property type="component" value="Unplaced"/>
</dbReference>
<evidence type="ECO:0000313" key="3">
    <source>
        <dbReference type="Proteomes" id="UP000887540"/>
    </source>
</evidence>
<reference evidence="4" key="1">
    <citation type="submission" date="2022-11" db="UniProtKB">
        <authorList>
            <consortium name="WormBaseParasite"/>
        </authorList>
    </citation>
    <scope>IDENTIFICATION</scope>
</reference>
<dbReference type="AlphaFoldDB" id="A0A914BYL3"/>
<sequence>MENDKDRLGYLLARKQELIIRKGLATNIAEELVKKTNGYRSEVKELKKQNKSLTEKRELAQKLYDVAGARVNSLNLSVKQCQMRLDKYKKMVEFERSKKKELEQKNRDSKQFKEKMRVFLTDFKKAPWIPEREKLAKRLEDERRNLNRIVDSLEKERKLINEKEAILKGNEELPFQKFCVQAATLALKQQVLMKKLAMEVAKYNNRKDMLNDSVLDVSISHTDDLQNNAREETQEDYEDEEMESGIPDDSEIHDTEMETSEVQEMESQENELMESQENESQDQMDSSLGFTINANPEQLDNSHEVANQNQETTKHRQNVIPEPAQEMPKQRQQMFNINPAPVVNSQEVGKQRQEVAKQHHRQSVMTSSPLPATNAHEVAKQQRQNMLNVNPVPAGNAQLSKQKNFDNGSDFLTAFGENSSIITGSEAPGFNMSLASQGQGDFLAAFGGNVSITGGSEAQGGGGDFFSFFGDGGSGQVAQSQADDFGFNFNLEMSEQDEPASGGFSFNF</sequence>
<feature type="coiled-coil region" evidence="1">
    <location>
        <begin position="29"/>
        <end position="105"/>
    </location>
</feature>
<feature type="compositionally biased region" description="Acidic residues" evidence="2">
    <location>
        <begin position="257"/>
        <end position="282"/>
    </location>
</feature>
<dbReference type="WBParaSite" id="ACRNAN_Path_1301.g5104.t1">
    <property type="protein sequence ID" value="ACRNAN_Path_1301.g5104.t1"/>
    <property type="gene ID" value="ACRNAN_Path_1301.g5104"/>
</dbReference>
<feature type="coiled-coil region" evidence="1">
    <location>
        <begin position="132"/>
        <end position="163"/>
    </location>
</feature>
<protein>
    <submittedName>
        <fullName evidence="4">Uncharacterized protein</fullName>
    </submittedName>
</protein>
<feature type="compositionally biased region" description="Acidic residues" evidence="2">
    <location>
        <begin position="233"/>
        <end position="249"/>
    </location>
</feature>
<feature type="region of interest" description="Disordered" evidence="2">
    <location>
        <begin position="221"/>
        <end position="284"/>
    </location>
</feature>
<evidence type="ECO:0000313" key="4">
    <source>
        <dbReference type="WBParaSite" id="ACRNAN_Path_1301.g5104.t1"/>
    </source>
</evidence>